<evidence type="ECO:0000313" key="2">
    <source>
        <dbReference type="Proteomes" id="UP001370490"/>
    </source>
</evidence>
<dbReference type="PANTHER" id="PTHR21450:SF23">
    <property type="entry name" value="PROTEIN ALTERED PHOSPHATE STARVATION RESPONSE 1"/>
    <property type="match status" value="1"/>
</dbReference>
<dbReference type="AlphaFoldDB" id="A0AAN8V2T0"/>
<protein>
    <submittedName>
        <fullName evidence="1">Uncharacterized protein</fullName>
    </submittedName>
</protein>
<keyword evidence="2" id="KW-1185">Reference proteome</keyword>
<name>A0AAN8V2T0_9MAGN</name>
<organism evidence="1 2">
    <name type="scientific">Dillenia turbinata</name>
    <dbReference type="NCBI Taxonomy" id="194707"/>
    <lineage>
        <taxon>Eukaryota</taxon>
        <taxon>Viridiplantae</taxon>
        <taxon>Streptophyta</taxon>
        <taxon>Embryophyta</taxon>
        <taxon>Tracheophyta</taxon>
        <taxon>Spermatophyta</taxon>
        <taxon>Magnoliopsida</taxon>
        <taxon>eudicotyledons</taxon>
        <taxon>Gunneridae</taxon>
        <taxon>Pentapetalae</taxon>
        <taxon>Dilleniales</taxon>
        <taxon>Dilleniaceae</taxon>
        <taxon>Dillenia</taxon>
    </lineage>
</organism>
<dbReference type="PANTHER" id="PTHR21450">
    <property type="entry name" value="PROTEIN ALTERED PHOSPHATE STARVATION RESPONSE 1"/>
    <property type="match status" value="1"/>
</dbReference>
<gene>
    <name evidence="1" type="ORF">RJ641_010885</name>
</gene>
<sequence length="229" mass="24978">MASSWDFWDPFVASSSRSLTEEEWEATAVASEATPVVAVTVTVPPSVVSGFSKETDTTNSELAMVVSRNGKDLVEIIKELDYRLRVADAGEWQLAVDGLPEKVAAERFKSLLTAIHAIVVQQAEEHRQKKWSESAFKELEKRVVELSALEGKYRPFSGLEASISGKNRDLVAEKRSKATSSEPDADSLGRMFTDSGQGGFPFLTWSTINSASVLDRDAVRLALDCSSSG</sequence>
<comment type="caution">
    <text evidence="1">The sequence shown here is derived from an EMBL/GenBank/DDBJ whole genome shotgun (WGS) entry which is preliminary data.</text>
</comment>
<reference evidence="1 2" key="1">
    <citation type="submission" date="2023-12" db="EMBL/GenBank/DDBJ databases">
        <title>A high-quality genome assembly for Dillenia turbinata (Dilleniales).</title>
        <authorList>
            <person name="Chanderbali A."/>
        </authorList>
    </citation>
    <scope>NUCLEOTIDE SEQUENCE [LARGE SCALE GENOMIC DNA]</scope>
    <source>
        <strain evidence="1">LSX21</strain>
        <tissue evidence="1">Leaf</tissue>
    </source>
</reference>
<dbReference type="EMBL" id="JBAMMX010000018">
    <property type="protein sequence ID" value="KAK6922581.1"/>
    <property type="molecule type" value="Genomic_DNA"/>
</dbReference>
<accession>A0AAN8V2T0</accession>
<dbReference type="Proteomes" id="UP001370490">
    <property type="component" value="Unassembled WGS sequence"/>
</dbReference>
<evidence type="ECO:0000313" key="1">
    <source>
        <dbReference type="EMBL" id="KAK6922581.1"/>
    </source>
</evidence>
<proteinExistence type="predicted"/>